<organism evidence="1 2">
    <name type="scientific">Araneus ventricosus</name>
    <name type="common">Orbweaver spider</name>
    <name type="synonym">Epeira ventricosa</name>
    <dbReference type="NCBI Taxonomy" id="182803"/>
    <lineage>
        <taxon>Eukaryota</taxon>
        <taxon>Metazoa</taxon>
        <taxon>Ecdysozoa</taxon>
        <taxon>Arthropoda</taxon>
        <taxon>Chelicerata</taxon>
        <taxon>Arachnida</taxon>
        <taxon>Araneae</taxon>
        <taxon>Araneomorphae</taxon>
        <taxon>Entelegynae</taxon>
        <taxon>Araneoidea</taxon>
        <taxon>Araneidae</taxon>
        <taxon>Araneus</taxon>
    </lineage>
</organism>
<evidence type="ECO:0000313" key="1">
    <source>
        <dbReference type="EMBL" id="GBL99231.1"/>
    </source>
</evidence>
<gene>
    <name evidence="1" type="ORF">AVEN_140691_1</name>
</gene>
<proteinExistence type="predicted"/>
<reference evidence="1 2" key="1">
    <citation type="journal article" date="2019" name="Sci. Rep.">
        <title>Orb-weaving spider Araneus ventricosus genome elucidates the spidroin gene catalogue.</title>
        <authorList>
            <person name="Kono N."/>
            <person name="Nakamura H."/>
            <person name="Ohtoshi R."/>
            <person name="Moran D.A.P."/>
            <person name="Shinohara A."/>
            <person name="Yoshida Y."/>
            <person name="Fujiwara M."/>
            <person name="Mori M."/>
            <person name="Tomita M."/>
            <person name="Arakawa K."/>
        </authorList>
    </citation>
    <scope>NUCLEOTIDE SEQUENCE [LARGE SCALE GENOMIC DNA]</scope>
</reference>
<protein>
    <submittedName>
        <fullName evidence="1">Uncharacterized protein</fullName>
    </submittedName>
</protein>
<evidence type="ECO:0000313" key="2">
    <source>
        <dbReference type="Proteomes" id="UP000499080"/>
    </source>
</evidence>
<accession>A0A4Y2C453</accession>
<name>A0A4Y2C453_ARAVE</name>
<sequence>MINKRRATSDEGNQLQRLQLRSGKTAVISTTTTTEACTSPMRGGFTLLAFSLSVWVLVWSSGNEERHSYINLEEWCACRAAPFQHPACKNKIPPAVSWQSER</sequence>
<dbReference type="Proteomes" id="UP000499080">
    <property type="component" value="Unassembled WGS sequence"/>
</dbReference>
<dbReference type="EMBL" id="BGPR01000146">
    <property type="protein sequence ID" value="GBL99231.1"/>
    <property type="molecule type" value="Genomic_DNA"/>
</dbReference>
<keyword evidence="2" id="KW-1185">Reference proteome</keyword>
<comment type="caution">
    <text evidence="1">The sequence shown here is derived from an EMBL/GenBank/DDBJ whole genome shotgun (WGS) entry which is preliminary data.</text>
</comment>
<dbReference type="AlphaFoldDB" id="A0A4Y2C453"/>